<dbReference type="InterPro" id="IPR009061">
    <property type="entry name" value="DNA-bd_dom_put_sf"/>
</dbReference>
<dbReference type="OrthoDB" id="7849865at2"/>
<dbReference type="Gene3D" id="1.10.1660.10">
    <property type="match status" value="1"/>
</dbReference>
<dbReference type="GO" id="GO:0003700">
    <property type="term" value="F:DNA-binding transcription factor activity"/>
    <property type="evidence" value="ECO:0007669"/>
    <property type="project" value="InterPro"/>
</dbReference>
<gene>
    <name evidence="3" type="ORF">FB471_3249</name>
</gene>
<dbReference type="SMART" id="SM00422">
    <property type="entry name" value="HTH_MERR"/>
    <property type="match status" value="1"/>
</dbReference>
<keyword evidence="4" id="KW-1185">Reference proteome</keyword>
<dbReference type="EMBL" id="VFML01000001">
    <property type="protein sequence ID" value="TQJ03487.1"/>
    <property type="molecule type" value="Genomic_DNA"/>
</dbReference>
<reference evidence="3 4" key="1">
    <citation type="submission" date="2019-06" db="EMBL/GenBank/DDBJ databases">
        <title>Sequencing the genomes of 1000 actinobacteria strains.</title>
        <authorList>
            <person name="Klenk H.-P."/>
        </authorList>
    </citation>
    <scope>NUCLEOTIDE SEQUENCE [LARGE SCALE GENOMIC DNA]</scope>
    <source>
        <strain evidence="3 4">DSM 45679</strain>
    </source>
</reference>
<dbReference type="SUPFAM" id="SSF55136">
    <property type="entry name" value="Probable bacterial effector-binding domain"/>
    <property type="match status" value="1"/>
</dbReference>
<feature type="domain" description="HTH merR-type" evidence="2">
    <location>
        <begin position="1"/>
        <end position="71"/>
    </location>
</feature>
<dbReference type="RefSeq" id="WP_141999239.1">
    <property type="nucleotide sequence ID" value="NZ_VFML01000001.1"/>
</dbReference>
<proteinExistence type="predicted"/>
<dbReference type="InterPro" id="IPR011256">
    <property type="entry name" value="Reg_factor_effector_dom_sf"/>
</dbReference>
<dbReference type="Proteomes" id="UP000320876">
    <property type="component" value="Unassembled WGS sequence"/>
</dbReference>
<dbReference type="GO" id="GO:0003677">
    <property type="term" value="F:DNA binding"/>
    <property type="evidence" value="ECO:0007669"/>
    <property type="project" value="UniProtKB-KW"/>
</dbReference>
<dbReference type="InterPro" id="IPR000551">
    <property type="entry name" value="MerR-type_HTH_dom"/>
</dbReference>
<comment type="caution">
    <text evidence="3">The sequence shown here is derived from an EMBL/GenBank/DDBJ whole genome shotgun (WGS) entry which is preliminary data.</text>
</comment>
<evidence type="ECO:0000259" key="2">
    <source>
        <dbReference type="PROSITE" id="PS50937"/>
    </source>
</evidence>
<dbReference type="Gene3D" id="3.20.80.10">
    <property type="entry name" value="Regulatory factor, effector binding domain"/>
    <property type="match status" value="1"/>
</dbReference>
<accession>A0A542DK63</accession>
<evidence type="ECO:0000313" key="3">
    <source>
        <dbReference type="EMBL" id="TQJ03487.1"/>
    </source>
</evidence>
<dbReference type="AlphaFoldDB" id="A0A542DK63"/>
<dbReference type="Pfam" id="PF06445">
    <property type="entry name" value="GyrI-like"/>
    <property type="match status" value="1"/>
</dbReference>
<dbReference type="InterPro" id="IPR047057">
    <property type="entry name" value="MerR_fam"/>
</dbReference>
<dbReference type="Pfam" id="PF13411">
    <property type="entry name" value="MerR_1"/>
    <property type="match status" value="1"/>
</dbReference>
<dbReference type="PANTHER" id="PTHR30204:SF97">
    <property type="entry name" value="MERR FAMILY REGULATORY PROTEIN"/>
    <property type="match status" value="1"/>
</dbReference>
<dbReference type="PROSITE" id="PS50937">
    <property type="entry name" value="HTH_MERR_2"/>
    <property type="match status" value="1"/>
</dbReference>
<dbReference type="SMART" id="SM00871">
    <property type="entry name" value="AraC_E_bind"/>
    <property type="match status" value="1"/>
</dbReference>
<protein>
    <submittedName>
        <fullName evidence="3">DNA-binding transcriptional MerR regulator</fullName>
    </submittedName>
</protein>
<dbReference type="InterPro" id="IPR029442">
    <property type="entry name" value="GyrI-like"/>
</dbReference>
<dbReference type="InterPro" id="IPR010499">
    <property type="entry name" value="AraC_E-bd"/>
</dbReference>
<dbReference type="CDD" id="cd01107">
    <property type="entry name" value="HTH_BmrR"/>
    <property type="match status" value="1"/>
</dbReference>
<sequence length="279" mass="30377">MFSIGDFARHGRVSVRMLRHYDRLGLLRPAQVDPSTGYRSYDATQLSRLNRIVALKELGFTLEQVQSIIDDAVSAEQLRGMLRLRQAELADRIAADLARLSQVEARLLLIESEGAMSTADIQIKRIPGVRVAELTGTATSFEPESIGPVIQPLYPELLAAVERAGLAPAGPTIAYYEDAADGGVLVHAAVPVNAEPSAEHDFTIVDLPPIEQAATIVHQGSMDAVIPTVQALARWIEAGGYRSTGYNREYYPHYGDGDPATWVTELQEPVVPVREHAGT</sequence>
<name>A0A542DK63_AMYCI</name>
<evidence type="ECO:0000313" key="4">
    <source>
        <dbReference type="Proteomes" id="UP000320876"/>
    </source>
</evidence>
<organism evidence="3 4">
    <name type="scientific">Amycolatopsis cihanbeyliensis</name>
    <dbReference type="NCBI Taxonomy" id="1128664"/>
    <lineage>
        <taxon>Bacteria</taxon>
        <taxon>Bacillati</taxon>
        <taxon>Actinomycetota</taxon>
        <taxon>Actinomycetes</taxon>
        <taxon>Pseudonocardiales</taxon>
        <taxon>Pseudonocardiaceae</taxon>
        <taxon>Amycolatopsis</taxon>
    </lineage>
</organism>
<evidence type="ECO:0000256" key="1">
    <source>
        <dbReference type="ARBA" id="ARBA00023125"/>
    </source>
</evidence>
<keyword evidence="1 3" id="KW-0238">DNA-binding</keyword>
<dbReference type="SUPFAM" id="SSF46955">
    <property type="entry name" value="Putative DNA-binding domain"/>
    <property type="match status" value="1"/>
</dbReference>
<dbReference type="PANTHER" id="PTHR30204">
    <property type="entry name" value="REDOX-CYCLING DRUG-SENSING TRANSCRIPTIONAL ACTIVATOR SOXR"/>
    <property type="match status" value="1"/>
</dbReference>